<dbReference type="EMBL" id="MFDU01000033">
    <property type="protein sequence ID" value="OGE64175.1"/>
    <property type="molecule type" value="Genomic_DNA"/>
</dbReference>
<dbReference type="Pfam" id="PF12728">
    <property type="entry name" value="HTH_17"/>
    <property type="match status" value="1"/>
</dbReference>
<dbReference type="AlphaFoldDB" id="A0A1F5MFQ0"/>
<name>A0A1F5MFQ0_9BACT</name>
<evidence type="ECO:0000259" key="1">
    <source>
        <dbReference type="Pfam" id="PF12728"/>
    </source>
</evidence>
<sequence length="94" mass="10963">MEEFYTVNQAAMVLKVHPLTIRRHIKEGKLKAFRAGGNIRIAIPDLKDFIQSFVPRTRVIKEHHYSNEANFSLDDPFFRLKGRVLNINKLEQKG</sequence>
<protein>
    <recommendedName>
        <fullName evidence="1">Helix-turn-helix domain-containing protein</fullName>
    </recommendedName>
</protein>
<evidence type="ECO:0000313" key="3">
    <source>
        <dbReference type="Proteomes" id="UP000183317"/>
    </source>
</evidence>
<proteinExistence type="predicted"/>
<dbReference type="NCBIfam" id="TIGR01764">
    <property type="entry name" value="excise"/>
    <property type="match status" value="1"/>
</dbReference>
<dbReference type="SUPFAM" id="SSF46955">
    <property type="entry name" value="Putative DNA-binding domain"/>
    <property type="match status" value="1"/>
</dbReference>
<feature type="domain" description="Helix-turn-helix" evidence="1">
    <location>
        <begin position="4"/>
        <end position="52"/>
    </location>
</feature>
<accession>A0A1F5MFQ0</accession>
<dbReference type="Proteomes" id="UP000183317">
    <property type="component" value="Unassembled WGS sequence"/>
</dbReference>
<dbReference type="InterPro" id="IPR010093">
    <property type="entry name" value="SinI_DNA-bd"/>
</dbReference>
<dbReference type="InterPro" id="IPR009061">
    <property type="entry name" value="DNA-bd_dom_put_sf"/>
</dbReference>
<evidence type="ECO:0000313" key="2">
    <source>
        <dbReference type="EMBL" id="OGE64175.1"/>
    </source>
</evidence>
<comment type="caution">
    <text evidence="2">The sequence shown here is derived from an EMBL/GenBank/DDBJ whole genome shotgun (WGS) entry which is preliminary data.</text>
</comment>
<gene>
    <name evidence="2" type="ORF">A3J13_00400</name>
</gene>
<dbReference type="GO" id="GO:0003677">
    <property type="term" value="F:DNA binding"/>
    <property type="evidence" value="ECO:0007669"/>
    <property type="project" value="InterPro"/>
</dbReference>
<dbReference type="InterPro" id="IPR041657">
    <property type="entry name" value="HTH_17"/>
</dbReference>
<organism evidence="2 3">
    <name type="scientific">Candidatus Daviesbacteria bacterium RIFCSPLOWO2_02_FULL_36_8</name>
    <dbReference type="NCBI Taxonomy" id="1797793"/>
    <lineage>
        <taxon>Bacteria</taxon>
        <taxon>Candidatus Daviesiibacteriota</taxon>
    </lineage>
</organism>
<reference evidence="2 3" key="1">
    <citation type="journal article" date="2016" name="Nat. Commun.">
        <title>Thousands of microbial genomes shed light on interconnected biogeochemical processes in an aquifer system.</title>
        <authorList>
            <person name="Anantharaman K."/>
            <person name="Brown C.T."/>
            <person name="Hug L.A."/>
            <person name="Sharon I."/>
            <person name="Castelle C.J."/>
            <person name="Probst A.J."/>
            <person name="Thomas B.C."/>
            <person name="Singh A."/>
            <person name="Wilkins M.J."/>
            <person name="Karaoz U."/>
            <person name="Brodie E.L."/>
            <person name="Williams K.H."/>
            <person name="Hubbard S.S."/>
            <person name="Banfield J.F."/>
        </authorList>
    </citation>
    <scope>NUCLEOTIDE SEQUENCE [LARGE SCALE GENOMIC DNA]</scope>
</reference>